<keyword evidence="2" id="KW-0413">Isomerase</keyword>
<dbReference type="SMART" id="SM00642">
    <property type="entry name" value="Aamy"/>
    <property type="match status" value="1"/>
</dbReference>
<dbReference type="Gene3D" id="1.10.10.470">
    <property type="entry name" value="Maltooligosyl trehalose synthase, domain 4"/>
    <property type="match status" value="1"/>
</dbReference>
<dbReference type="EMBL" id="JBEXRX010000004">
    <property type="protein sequence ID" value="MEU0150859.1"/>
    <property type="molecule type" value="Genomic_DNA"/>
</dbReference>
<dbReference type="InterPro" id="IPR017853">
    <property type="entry name" value="GH"/>
</dbReference>
<dbReference type="PANTHER" id="PTHR10357">
    <property type="entry name" value="ALPHA-AMYLASE FAMILY MEMBER"/>
    <property type="match status" value="1"/>
</dbReference>
<evidence type="ECO:0000313" key="3">
    <source>
        <dbReference type="Proteomes" id="UP001550348"/>
    </source>
</evidence>
<dbReference type="CDD" id="cd11336">
    <property type="entry name" value="AmyAc_MTSase"/>
    <property type="match status" value="1"/>
</dbReference>
<dbReference type="Gene3D" id="3.30.1590.10">
    <property type="entry name" value="Maltooligosyl trehalose synthase, domain 2"/>
    <property type="match status" value="1"/>
</dbReference>
<dbReference type="Proteomes" id="UP001550348">
    <property type="component" value="Unassembled WGS sequence"/>
</dbReference>
<gene>
    <name evidence="2" type="primary">treY</name>
    <name evidence="2" type="ORF">ABZ071_02835</name>
</gene>
<reference evidence="2 3" key="1">
    <citation type="submission" date="2024-06" db="EMBL/GenBank/DDBJ databases">
        <title>The Natural Products Discovery Center: Release of the First 8490 Sequenced Strains for Exploring Actinobacteria Biosynthetic Diversity.</title>
        <authorList>
            <person name="Kalkreuter E."/>
            <person name="Kautsar S.A."/>
            <person name="Yang D."/>
            <person name="Bader C.D."/>
            <person name="Teijaro C.N."/>
            <person name="Fluegel L."/>
            <person name="Davis C.M."/>
            <person name="Simpson J.R."/>
            <person name="Lauterbach L."/>
            <person name="Steele A.D."/>
            <person name="Gui C."/>
            <person name="Meng S."/>
            <person name="Li G."/>
            <person name="Viehrig K."/>
            <person name="Ye F."/>
            <person name="Su P."/>
            <person name="Kiefer A.F."/>
            <person name="Nichols A."/>
            <person name="Cepeda A.J."/>
            <person name="Yan W."/>
            <person name="Fan B."/>
            <person name="Jiang Y."/>
            <person name="Adhikari A."/>
            <person name="Zheng C.-J."/>
            <person name="Schuster L."/>
            <person name="Cowan T.M."/>
            <person name="Smanski M.J."/>
            <person name="Chevrette M.G."/>
            <person name="De Carvalho L.P.S."/>
            <person name="Shen B."/>
        </authorList>
    </citation>
    <scope>NUCLEOTIDE SEQUENCE [LARGE SCALE GENOMIC DNA]</scope>
    <source>
        <strain evidence="2 3">NPDC006286</strain>
    </source>
</reference>
<dbReference type="PANTHER" id="PTHR10357:SF216">
    <property type="entry name" value="MALTOOLIGOSYL TREHALOSE SYNTHASE-RELATED"/>
    <property type="match status" value="1"/>
</dbReference>
<dbReference type="Gene3D" id="1.10.150.200">
    <property type="entry name" value="Maltooligosyl trehalose synthase, domain 3"/>
    <property type="match status" value="1"/>
</dbReference>
<dbReference type="RefSeq" id="WP_355663031.1">
    <property type="nucleotide sequence ID" value="NZ_JBEXRX010000004.1"/>
</dbReference>
<protein>
    <submittedName>
        <fullName evidence="2">Malto-oligosyltrehalose synthase</fullName>
        <ecNumber evidence="2">5.4.99.15</ecNumber>
    </submittedName>
</protein>
<proteinExistence type="predicted"/>
<dbReference type="SUPFAM" id="SSF51445">
    <property type="entry name" value="(Trans)glycosidases"/>
    <property type="match status" value="1"/>
</dbReference>
<comment type="caution">
    <text evidence="2">The sequence shown here is derived from an EMBL/GenBank/DDBJ whole genome shotgun (WGS) entry which is preliminary data.</text>
</comment>
<dbReference type="GO" id="GO:0047470">
    <property type="term" value="F:(1,4)-alpha-D-glucan 1-alpha-D-glucosylmutase activity"/>
    <property type="evidence" value="ECO:0007669"/>
    <property type="project" value="UniProtKB-EC"/>
</dbReference>
<evidence type="ECO:0000259" key="1">
    <source>
        <dbReference type="SMART" id="SM00642"/>
    </source>
</evidence>
<organism evidence="2 3">
    <name type="scientific">Micromonospora fulviviridis</name>
    <dbReference type="NCBI Taxonomy" id="47860"/>
    <lineage>
        <taxon>Bacteria</taxon>
        <taxon>Bacillati</taxon>
        <taxon>Actinomycetota</taxon>
        <taxon>Actinomycetes</taxon>
        <taxon>Micromonosporales</taxon>
        <taxon>Micromonosporaceae</taxon>
        <taxon>Micromonospora</taxon>
    </lineage>
</organism>
<accession>A0ABV2VDJ5</accession>
<dbReference type="InterPro" id="IPR006047">
    <property type="entry name" value="GH13_cat_dom"/>
</dbReference>
<dbReference type="Gene3D" id="3.20.20.80">
    <property type="entry name" value="Glycosidases"/>
    <property type="match status" value="1"/>
</dbReference>
<dbReference type="InterPro" id="IPR013797">
    <property type="entry name" value="Maltooligo_trehalose_synth_4"/>
</dbReference>
<dbReference type="NCBIfam" id="TIGR02401">
    <property type="entry name" value="trehalose_TreY"/>
    <property type="match status" value="1"/>
</dbReference>
<keyword evidence="3" id="KW-1185">Reference proteome</keyword>
<feature type="domain" description="Glycosyl hydrolase family 13 catalytic" evidence="1">
    <location>
        <begin position="24"/>
        <end position="391"/>
    </location>
</feature>
<dbReference type="Pfam" id="PF00128">
    <property type="entry name" value="Alpha-amylase"/>
    <property type="match status" value="1"/>
</dbReference>
<dbReference type="EC" id="5.4.99.15" evidence="2"/>
<name>A0ABV2VDJ5_9ACTN</name>
<dbReference type="InterPro" id="IPR012767">
    <property type="entry name" value="Trehalose_TreY"/>
</dbReference>
<sequence>MPDTPHPHDTTATTTRVGSTYRVQVRPGFDLDATAGLAGYLADLGVTHLYSAPLLTATPGSQHGYDVVDHRTVNPELGGEGGRQRLVRELRAAGLGLVVDIVPNHAGVARPAANPAWWDVLRRGRASAYADWFDIDWDRGRLLLPVLADTPDALDDLKVVDGELRYHEHRFPIADGTGDGAAREVHDQQHYELVNWRRGDTELTYRRFFAVSDLAGLRVEEPEVFRATHAEILRWVAAGDLDGIRVDHPDGLRDPAGYLARLRAAAPGAWLVVEKILEYGEELPDWPVDGTTGYDALPAAGGLFVDPDAEADFTALDGRLTGRHTSWADLTHDTKLAAATRLLAAELGRLAALVPELPAEQVRAALAELAACFPVYRGYPPEGARHLAAARAEAGRRRPDLTAVLDAVTARLRDPDHELAARFPQLSGAVMAKGVEDTAYYRWSRFVALNEVGGSPAHFGVPPAEFHRFAAARQVRWPAGMTTLSTHDTKRGEDVRARLAVLSELPGRWAERVADWMSRAPLADPALAHLLWQTAVGAWPIERERLHAYAEKAAREASASTSWADPDPAFEHELHALVDRLYDDPELHAQLTAFADEITPAGWSNSLGQKLVQLAMPGVPDTYQGTELWENSLVDPDNRRPVDFAVRRELLARLDTGWRPAVAADGAAKLLVVSRALRLRRDHPELFTAYRPVPAHGPAGAHAVAFDRGGAIAVATRLPLRLARAGGWGDTTLAISGNSVTDLFTGRVYSGSELLMHDLLSTYPVALLAPTDSVEAAA</sequence>
<evidence type="ECO:0000313" key="2">
    <source>
        <dbReference type="EMBL" id="MEU0150859.1"/>
    </source>
</evidence>